<gene>
    <name evidence="4 5" type="primary">rpl33</name>
</gene>
<dbReference type="AlphaFoldDB" id="A0A7T1C539"/>
<proteinExistence type="inferred from homology"/>
<dbReference type="EMBL" id="MT909785">
    <property type="protein sequence ID" value="QPM99304.1"/>
    <property type="molecule type" value="Genomic_DNA"/>
</dbReference>
<dbReference type="GO" id="GO:0003735">
    <property type="term" value="F:structural constituent of ribosome"/>
    <property type="evidence" value="ECO:0007669"/>
    <property type="project" value="InterPro"/>
</dbReference>
<geneLocation type="chloroplast" evidence="5"/>
<dbReference type="InterPro" id="IPR001705">
    <property type="entry name" value="Ribosomal_bL33"/>
</dbReference>
<keyword evidence="5" id="KW-0150">Chloroplast</keyword>
<keyword evidence="3 4" id="KW-0687">Ribonucleoprotein</keyword>
<dbReference type="NCBIfam" id="TIGR01023">
    <property type="entry name" value="rpmG_bact"/>
    <property type="match status" value="1"/>
</dbReference>
<sequence>MPKIKSLRKIINLVCITCQQNKDIAGFSHYTTVKNKKNTLKRLILRKFCFFCKSHQFYHEIK</sequence>
<dbReference type="PANTHER" id="PTHR43168">
    <property type="entry name" value="50S RIBOSOMAL PROTEIN L33, CHLOROPLASTIC"/>
    <property type="match status" value="1"/>
</dbReference>
<evidence type="ECO:0000256" key="4">
    <source>
        <dbReference type="HAMAP-Rule" id="MF_00294"/>
    </source>
</evidence>
<name>A0A7T1C539_9STRA</name>
<dbReference type="GO" id="GO:0006412">
    <property type="term" value="P:translation"/>
    <property type="evidence" value="ECO:0007669"/>
    <property type="project" value="UniProtKB-UniRule"/>
</dbReference>
<dbReference type="GO" id="GO:0009507">
    <property type="term" value="C:chloroplast"/>
    <property type="evidence" value="ECO:0007669"/>
    <property type="project" value="UniProtKB-SubCell"/>
</dbReference>
<organism evidence="5">
    <name type="scientific">Pteridomonas danica</name>
    <dbReference type="NCBI Taxonomy" id="38822"/>
    <lineage>
        <taxon>Eukaryota</taxon>
        <taxon>Sar</taxon>
        <taxon>Stramenopiles</taxon>
        <taxon>Ochrophyta</taxon>
        <taxon>Dictyochophyceae</taxon>
        <taxon>Pedinellales</taxon>
        <taxon>Pteridomonas</taxon>
    </lineage>
</organism>
<dbReference type="GO" id="GO:0005840">
    <property type="term" value="C:ribosome"/>
    <property type="evidence" value="ECO:0007669"/>
    <property type="project" value="UniProtKB-KW"/>
</dbReference>
<dbReference type="GeneID" id="65316616"/>
<reference evidence="5" key="1">
    <citation type="journal article" date="2021" name="Front. Plant Sci.">
        <title>Highly Reduced Plastid Genomes of the Non-photosynthetic Dictyochophyceans Pteridomonas spp. (Ochrophyta, SAR) Are Retained for tRNA-Glu-Based Organellar Heme Biosynthesis.</title>
        <authorList>
            <person name="Kayama M."/>
            <person name="Maciszewski K."/>
            <person name="Yabuki A."/>
            <person name="Miyashita H."/>
            <person name="Karnkowska A."/>
            <person name="Kamikawa R."/>
        </authorList>
    </citation>
    <scope>NUCLEOTIDE SEQUENCE</scope>
    <source>
        <strain evidence="5">NY0221</strain>
    </source>
</reference>
<dbReference type="RefSeq" id="YP_010117076.1">
    <property type="nucleotide sequence ID" value="NC_056103.1"/>
</dbReference>
<dbReference type="SUPFAM" id="SSF57829">
    <property type="entry name" value="Zn-binding ribosomal proteins"/>
    <property type="match status" value="1"/>
</dbReference>
<evidence type="ECO:0000256" key="1">
    <source>
        <dbReference type="ARBA" id="ARBA00007596"/>
    </source>
</evidence>
<accession>A0A7T1C539</accession>
<dbReference type="GO" id="GO:1990904">
    <property type="term" value="C:ribonucleoprotein complex"/>
    <property type="evidence" value="ECO:0007669"/>
    <property type="project" value="UniProtKB-KW"/>
</dbReference>
<keyword evidence="2 4" id="KW-0689">Ribosomal protein</keyword>
<comment type="subcellular location">
    <subcellularLocation>
        <location evidence="4">Plastid</location>
        <location evidence="4">Chloroplast</location>
    </subcellularLocation>
</comment>
<protein>
    <recommendedName>
        <fullName evidence="4">Large ribosomal subunit protein bL33c</fullName>
    </recommendedName>
</protein>
<dbReference type="Gene3D" id="2.20.28.120">
    <property type="entry name" value="Ribosomal protein L33"/>
    <property type="match status" value="1"/>
</dbReference>
<dbReference type="HAMAP" id="MF_00294">
    <property type="entry name" value="Ribosomal_bL33"/>
    <property type="match status" value="1"/>
</dbReference>
<evidence type="ECO:0000313" key="5">
    <source>
        <dbReference type="EMBL" id="QPM99304.1"/>
    </source>
</evidence>
<comment type="similarity">
    <text evidence="1 4">Belongs to the bacterial ribosomal protein bL33 family.</text>
</comment>
<evidence type="ECO:0000256" key="3">
    <source>
        <dbReference type="ARBA" id="ARBA00023274"/>
    </source>
</evidence>
<dbReference type="PANTHER" id="PTHR43168:SF2">
    <property type="entry name" value="LARGE RIBOSOMAL SUBUNIT PROTEIN BL33C"/>
    <property type="match status" value="1"/>
</dbReference>
<dbReference type="NCBIfam" id="NF001764">
    <property type="entry name" value="PRK00504.1"/>
    <property type="match status" value="1"/>
</dbReference>
<dbReference type="InterPro" id="IPR011332">
    <property type="entry name" value="Ribosomal_zn-bd"/>
</dbReference>
<dbReference type="Pfam" id="PF00471">
    <property type="entry name" value="Ribosomal_L33"/>
    <property type="match status" value="1"/>
</dbReference>
<keyword evidence="5" id="KW-0934">Plastid</keyword>
<dbReference type="InterPro" id="IPR038584">
    <property type="entry name" value="Ribosomal_bL33_sf"/>
</dbReference>
<evidence type="ECO:0000256" key="2">
    <source>
        <dbReference type="ARBA" id="ARBA00022980"/>
    </source>
</evidence>